<evidence type="ECO:0000256" key="4">
    <source>
        <dbReference type="ARBA" id="ARBA00022825"/>
    </source>
</evidence>
<dbReference type="Gene3D" id="2.60.120.1290">
    <property type="match status" value="2"/>
</dbReference>
<evidence type="ECO:0000256" key="2">
    <source>
        <dbReference type="ARBA" id="ARBA00022670"/>
    </source>
</evidence>
<accession>A0A1V1HZJ3</accession>
<protein>
    <submittedName>
        <fullName evidence="9">Subtilisin-like serine germination related protease</fullName>
    </submittedName>
</protein>
<dbReference type="InterPro" id="IPR023828">
    <property type="entry name" value="Peptidase_S8_Ser-AS"/>
</dbReference>
<dbReference type="Proteomes" id="UP000245622">
    <property type="component" value="Chromosome 1"/>
</dbReference>
<reference evidence="9 10" key="1">
    <citation type="submission" date="2014-04" db="EMBL/GenBank/DDBJ databases">
        <authorList>
            <person name="Hornung B.V."/>
        </authorList>
    </citation>
    <scope>NUCLEOTIDE SEQUENCE [LARGE SCALE GENOMIC DNA]</scope>
    <source>
        <strain evidence="9 10">CRIB</strain>
    </source>
</reference>
<name>A0A1V1HZJ3_9FIRM</name>
<feature type="domain" description="Peptidase S8/S53" evidence="7">
    <location>
        <begin position="84"/>
        <end position="256"/>
    </location>
</feature>
<gene>
    <name evidence="9" type="ORF">CRIB_569</name>
</gene>
<feature type="active site" description="Charge relay system" evidence="5 6">
    <location>
        <position position="93"/>
    </location>
</feature>
<dbReference type="Gene3D" id="3.30.70.2980">
    <property type="match status" value="1"/>
</dbReference>
<dbReference type="Pfam" id="PF00082">
    <property type="entry name" value="Peptidase_S8"/>
    <property type="match status" value="4"/>
</dbReference>
<evidence type="ECO:0000256" key="5">
    <source>
        <dbReference type="PIRSR" id="PIRSR615500-1"/>
    </source>
</evidence>
<feature type="active site" description="Charge relay system" evidence="5 6">
    <location>
        <position position="157"/>
    </location>
</feature>
<evidence type="ECO:0000313" key="10">
    <source>
        <dbReference type="Proteomes" id="UP000245622"/>
    </source>
</evidence>
<dbReference type="AlphaFoldDB" id="A0A1V1HZJ3"/>
<dbReference type="InterPro" id="IPR034045">
    <property type="entry name" value="Pep_S8_CspA-like"/>
</dbReference>
<evidence type="ECO:0000259" key="8">
    <source>
        <dbReference type="Pfam" id="PF18425"/>
    </source>
</evidence>
<dbReference type="InterPro" id="IPR000209">
    <property type="entry name" value="Peptidase_S8/S53_dom"/>
</dbReference>
<keyword evidence="2 6" id="KW-0645">Protease</keyword>
<dbReference type="PRINTS" id="PR00723">
    <property type="entry name" value="SUBTILISIN"/>
</dbReference>
<evidence type="ECO:0000313" key="9">
    <source>
        <dbReference type="EMBL" id="CED93323.1"/>
    </source>
</evidence>
<keyword evidence="10" id="KW-1185">Reference proteome</keyword>
<dbReference type="RefSeq" id="WP_243633559.1">
    <property type="nucleotide sequence ID" value="NZ_LN555523.1"/>
</dbReference>
<feature type="domain" description="Peptidase S8/S53" evidence="7">
    <location>
        <begin position="964"/>
        <end position="1050"/>
    </location>
</feature>
<comment type="similarity">
    <text evidence="1 6">Belongs to the peptidase S8 family.</text>
</comment>
<dbReference type="CDD" id="cd07478">
    <property type="entry name" value="Peptidases_S8_CspA-like"/>
    <property type="match status" value="2"/>
</dbReference>
<dbReference type="Gene3D" id="3.40.50.200">
    <property type="entry name" value="Peptidase S8/S53 domain"/>
    <property type="match status" value="2"/>
</dbReference>
<dbReference type="InterPro" id="IPR015500">
    <property type="entry name" value="Peptidase_S8_subtilisin-rel"/>
</dbReference>
<dbReference type="GO" id="GO:0006508">
    <property type="term" value="P:proteolysis"/>
    <property type="evidence" value="ECO:0007669"/>
    <property type="project" value="UniProtKB-KW"/>
</dbReference>
<comment type="caution">
    <text evidence="6">Lacks conserved residue(s) required for the propagation of feature annotation.</text>
</comment>
<dbReference type="KEGG" id="ril:CRIB_569"/>
<feature type="domain" description="Peptidase S8/S53" evidence="7">
    <location>
        <begin position="393"/>
        <end position="515"/>
    </location>
</feature>
<evidence type="ECO:0000256" key="3">
    <source>
        <dbReference type="ARBA" id="ARBA00022801"/>
    </source>
</evidence>
<feature type="domain" description="Csp protease B prodomain" evidence="8">
    <location>
        <begin position="3"/>
        <end position="57"/>
    </location>
</feature>
<dbReference type="SUPFAM" id="SSF52743">
    <property type="entry name" value="Subtilisin-like"/>
    <property type="match status" value="2"/>
</dbReference>
<dbReference type="InterPro" id="IPR036852">
    <property type="entry name" value="Peptidase_S8/S53_dom_sf"/>
</dbReference>
<feature type="domain" description="Peptidase S8/S53" evidence="7">
    <location>
        <begin position="653"/>
        <end position="828"/>
    </location>
</feature>
<dbReference type="PANTHER" id="PTHR43806">
    <property type="entry name" value="PEPTIDASE S8"/>
    <property type="match status" value="1"/>
</dbReference>
<organism evidence="9 10">
    <name type="scientific">Romboutsia ilealis</name>
    <dbReference type="NCBI Taxonomy" id="1115758"/>
    <lineage>
        <taxon>Bacteria</taxon>
        <taxon>Bacillati</taxon>
        <taxon>Bacillota</taxon>
        <taxon>Clostridia</taxon>
        <taxon>Peptostreptococcales</taxon>
        <taxon>Peptostreptococcaceae</taxon>
        <taxon>Romboutsia</taxon>
    </lineage>
</organism>
<evidence type="ECO:0000256" key="6">
    <source>
        <dbReference type="PROSITE-ProRule" id="PRU01240"/>
    </source>
</evidence>
<sequence length="1101" mass="121576">MDYEVIVKYNGDITFLEQELGVSVELLGYNYAIITADTPQKVDNLLNYTQIEYVEKPFILETQDTQSLSSTGITEFKERTKLTGKGTLLGLIDSGIDYNIPIFKDKDGNSKILYYWDQSIDGNPPNGFKEGTLYTNEDINKAINGEIQIPISSTSTHGTHTAGIACSVANEADMIVVRVGRRQTDTFSKSTEFMRAIKFVLDRALELQRPIAINISYGSNEGSHRGESLFEQYIDQMCSFWKNNIVVAAGNNATKAGHKRINIKNDENNDTLVEMEVGQNEKILNINIWPSFVDNFNLYLVSPTGKSTQPISQDSGLIKNIIGNTRINGVFYPIAPYSLSRRITIELKSDTEIIPGIWTLLFTPIKLVDGNVDIYLPTSEGITIDTRFLEPSKVLTVTVPGTASKVITVGSFNSRTDVVSTFSGEGDIDGGIIKPDLLAPGEEIVSYLPGGSTGALTGTSMATPHVTGVCSLLMQWGIVEGNDLFLYSQKVKSVLIEYARRNPQYTYPNNSRGYGFLDLSRLNLLSISQNNQDYGLYRSKKKIKKKKNLRQENLIPIIAVLFENQQFEEDLKKLNINYRLEKLSDDFGVLYISPKDIDKAGSIANILSAQTIESIIRLASLSQISQGTTGGVVGNEIIGANFFKENPNINVTGRGVIIGIADSGIDYLHPDFIYPDGTSKILYLWDQTKDGNPPEGYHIGTEYTNEDINRAIREKDDTLSIDEEGSGTMLSGICAGLGNLNPNYAGVAGEASLIVIKLKKYNGNYTNAALYVATEYAIKRALELNMPIVFNTSYGSNESVAITTLSLRNTLFFERGICMVSGVGNEGNTQTHTSGVIEFNGSEGYIELELSEDDPNVQIQVWMDRPDRVNCEVISPTGESSKLLQVSSYALVTGLYDFEQTEYLLETNYPTTFSGQQQININLTNAKKGIWKIKLIGIDINSGIYNAYLSNRVFLKPGTRFRESNPEKTINYPATYEDIISVGAYDTINDSIWPTSSRGPTIDYIQVPDIVAPGVNIVAPYPGEKYARISGTAPAAAYVSGSLALFLQYVLVEKRYPEKAFTQAMITYLKAGAVRSNNISYPNSALGYGLLNIRNVFDQLK</sequence>
<dbReference type="PROSITE" id="PS51892">
    <property type="entry name" value="SUBTILASE"/>
    <property type="match status" value="2"/>
</dbReference>
<dbReference type="GeneID" id="82204755"/>
<proteinExistence type="inferred from homology"/>
<dbReference type="NCBIfam" id="NF040809">
    <property type="entry name" value="germ_prot_CspBA"/>
    <property type="match status" value="1"/>
</dbReference>
<dbReference type="InterPro" id="IPR041365">
    <property type="entry name" value="CspB_prodomain"/>
</dbReference>
<dbReference type="EMBL" id="LN555523">
    <property type="protein sequence ID" value="CED93323.1"/>
    <property type="molecule type" value="Genomic_DNA"/>
</dbReference>
<keyword evidence="4 6" id="KW-0720">Serine protease</keyword>
<keyword evidence="3 6" id="KW-0378">Hydrolase</keyword>
<evidence type="ECO:0000256" key="1">
    <source>
        <dbReference type="ARBA" id="ARBA00011073"/>
    </source>
</evidence>
<dbReference type="GO" id="GO:0004252">
    <property type="term" value="F:serine-type endopeptidase activity"/>
    <property type="evidence" value="ECO:0007669"/>
    <property type="project" value="UniProtKB-UniRule"/>
</dbReference>
<dbReference type="GO" id="GO:0005615">
    <property type="term" value="C:extracellular space"/>
    <property type="evidence" value="ECO:0007669"/>
    <property type="project" value="TreeGrafter"/>
</dbReference>
<dbReference type="Pfam" id="PF18425">
    <property type="entry name" value="CspB_prodomain"/>
    <property type="match status" value="1"/>
</dbReference>
<feature type="active site" description="Charge relay system" evidence="5 6">
    <location>
        <position position="460"/>
    </location>
</feature>
<evidence type="ECO:0000259" key="7">
    <source>
        <dbReference type="Pfam" id="PF00082"/>
    </source>
</evidence>
<dbReference type="InterPro" id="IPR050131">
    <property type="entry name" value="Peptidase_S8_subtilisin-like"/>
</dbReference>
<dbReference type="PROSITE" id="PS00138">
    <property type="entry name" value="SUBTILASE_SER"/>
    <property type="match status" value="1"/>
</dbReference>
<dbReference type="PANTHER" id="PTHR43806:SF11">
    <property type="entry name" value="CEREVISIN-RELATED"/>
    <property type="match status" value="1"/>
</dbReference>